<dbReference type="KEGG" id="aco:Amico_0127"/>
<evidence type="ECO:0000256" key="1">
    <source>
        <dbReference type="ARBA" id="ARBA00006847"/>
    </source>
</evidence>
<keyword evidence="7" id="KW-0347">Helicase</keyword>
<dbReference type="GO" id="GO:0051607">
    <property type="term" value="P:defense response to virus"/>
    <property type="evidence" value="ECO:0007669"/>
    <property type="project" value="UniProtKB-KW"/>
</dbReference>
<evidence type="ECO:0000256" key="8">
    <source>
        <dbReference type="ARBA" id="ARBA00022840"/>
    </source>
</evidence>
<dbReference type="NCBIfam" id="TIGR01587">
    <property type="entry name" value="cas3_core"/>
    <property type="match status" value="1"/>
</dbReference>
<dbReference type="GO" id="GO:0005524">
    <property type="term" value="F:ATP binding"/>
    <property type="evidence" value="ECO:0007669"/>
    <property type="project" value="UniProtKB-KW"/>
</dbReference>
<dbReference type="EMBL" id="CP001997">
    <property type="protein sequence ID" value="ADE56275.1"/>
    <property type="molecule type" value="Genomic_DNA"/>
</dbReference>
<accession>D5ECJ3</accession>
<dbReference type="Pfam" id="PF22590">
    <property type="entry name" value="Cas3-like_C_2"/>
    <property type="match status" value="1"/>
</dbReference>
<evidence type="ECO:0000259" key="11">
    <source>
        <dbReference type="PROSITE" id="PS51194"/>
    </source>
</evidence>
<evidence type="ECO:0000256" key="3">
    <source>
        <dbReference type="ARBA" id="ARBA00022722"/>
    </source>
</evidence>
<organism evidence="13 14">
    <name type="scientific">Aminobacterium colombiense (strain DSM 12261 / ALA-1)</name>
    <dbReference type="NCBI Taxonomy" id="572547"/>
    <lineage>
        <taxon>Bacteria</taxon>
        <taxon>Thermotogati</taxon>
        <taxon>Synergistota</taxon>
        <taxon>Synergistia</taxon>
        <taxon>Synergistales</taxon>
        <taxon>Aminobacteriaceae</taxon>
        <taxon>Aminobacterium</taxon>
    </lineage>
</organism>
<keyword evidence="4" id="KW-0479">Metal-binding</keyword>
<dbReference type="GO" id="GO:0016787">
    <property type="term" value="F:hydrolase activity"/>
    <property type="evidence" value="ECO:0007669"/>
    <property type="project" value="UniProtKB-KW"/>
</dbReference>
<dbReference type="GO" id="GO:0003724">
    <property type="term" value="F:RNA helicase activity"/>
    <property type="evidence" value="ECO:0007669"/>
    <property type="project" value="TreeGrafter"/>
</dbReference>
<dbReference type="Proteomes" id="UP000002366">
    <property type="component" value="Chromosome"/>
</dbReference>
<evidence type="ECO:0000256" key="5">
    <source>
        <dbReference type="ARBA" id="ARBA00022741"/>
    </source>
</evidence>
<evidence type="ECO:0000256" key="4">
    <source>
        <dbReference type="ARBA" id="ARBA00022723"/>
    </source>
</evidence>
<evidence type="ECO:0000259" key="12">
    <source>
        <dbReference type="PROSITE" id="PS51643"/>
    </source>
</evidence>
<dbReference type="NCBIfam" id="TIGR01596">
    <property type="entry name" value="cas3_HD"/>
    <property type="match status" value="1"/>
</dbReference>
<keyword evidence="9" id="KW-0051">Antiviral defense</keyword>
<keyword evidence="3" id="KW-0540">Nuclease</keyword>
<dbReference type="PANTHER" id="PTHR47959">
    <property type="entry name" value="ATP-DEPENDENT RNA HELICASE RHLE-RELATED"/>
    <property type="match status" value="1"/>
</dbReference>
<dbReference type="HOGENOM" id="CLU_013108_0_0_0"/>
<dbReference type="GO" id="GO:0004518">
    <property type="term" value="F:nuclease activity"/>
    <property type="evidence" value="ECO:0007669"/>
    <property type="project" value="UniProtKB-KW"/>
</dbReference>
<dbReference type="PROSITE" id="PS51194">
    <property type="entry name" value="HELICASE_CTER"/>
    <property type="match status" value="1"/>
</dbReference>
<dbReference type="STRING" id="572547.Amico_0127"/>
<dbReference type="Gene3D" id="1.10.3210.30">
    <property type="match status" value="1"/>
</dbReference>
<comment type="similarity">
    <text evidence="1">In the N-terminal section; belongs to the CRISPR-associated nuclease Cas3-HD family.</text>
</comment>
<evidence type="ECO:0000256" key="9">
    <source>
        <dbReference type="ARBA" id="ARBA00023118"/>
    </source>
</evidence>
<dbReference type="InterPro" id="IPR011545">
    <property type="entry name" value="DEAD/DEAH_box_helicase_dom"/>
</dbReference>
<dbReference type="Gene3D" id="3.40.50.300">
    <property type="entry name" value="P-loop containing nucleotide triphosphate hydrolases"/>
    <property type="match status" value="2"/>
</dbReference>
<dbReference type="eggNOG" id="COG1203">
    <property type="taxonomic scope" value="Bacteria"/>
</dbReference>
<protein>
    <submittedName>
        <fullName evidence="13">CRISPR-associated helicase Cas3</fullName>
    </submittedName>
</protein>
<dbReference type="SMART" id="SM00490">
    <property type="entry name" value="HELICc"/>
    <property type="match status" value="1"/>
</dbReference>
<dbReference type="InterPro" id="IPR050079">
    <property type="entry name" value="DEAD_box_RNA_helicase"/>
</dbReference>
<proteinExistence type="inferred from homology"/>
<evidence type="ECO:0000313" key="14">
    <source>
        <dbReference type="Proteomes" id="UP000002366"/>
    </source>
</evidence>
<evidence type="ECO:0000256" key="10">
    <source>
        <dbReference type="ARBA" id="ARBA00038437"/>
    </source>
</evidence>
<dbReference type="SUPFAM" id="SSF52540">
    <property type="entry name" value="P-loop containing nucleoside triphosphate hydrolases"/>
    <property type="match status" value="1"/>
</dbReference>
<dbReference type="CDD" id="cd09641">
    <property type="entry name" value="Cas3''_I"/>
    <property type="match status" value="1"/>
</dbReference>
<dbReference type="GO" id="GO:0005829">
    <property type="term" value="C:cytosol"/>
    <property type="evidence" value="ECO:0007669"/>
    <property type="project" value="TreeGrafter"/>
</dbReference>
<gene>
    <name evidence="13" type="ordered locus">Amico_0127</name>
</gene>
<dbReference type="OrthoDB" id="9810236at2"/>
<reference evidence="13 14" key="1">
    <citation type="journal article" date="2010" name="Stand. Genomic Sci.">
        <title>Complete genome sequence of Aminobacterium colombiense type strain (ALA-1).</title>
        <authorList>
            <person name="Chertkov O."/>
            <person name="Sikorski J."/>
            <person name="Brambilla E."/>
            <person name="Lapidus A."/>
            <person name="Copeland A."/>
            <person name="Glavina Del Rio T."/>
            <person name="Nolan M."/>
            <person name="Lucas S."/>
            <person name="Tice H."/>
            <person name="Cheng J.F."/>
            <person name="Han C."/>
            <person name="Detter J.C."/>
            <person name="Bruce D."/>
            <person name="Tapia R."/>
            <person name="Goodwin L."/>
            <person name="Pitluck S."/>
            <person name="Liolios K."/>
            <person name="Ivanova N."/>
            <person name="Mavromatis K."/>
            <person name="Ovchinnikova G."/>
            <person name="Pati A."/>
            <person name="Chen A."/>
            <person name="Palaniappan K."/>
            <person name="Land M."/>
            <person name="Hauser L."/>
            <person name="Chang Y.J."/>
            <person name="Jeffries C.D."/>
            <person name="Spring S."/>
            <person name="Rohde M."/>
            <person name="Goker M."/>
            <person name="Bristow J."/>
            <person name="Eisen J.A."/>
            <person name="Markowitz V."/>
            <person name="Hugenholtz P."/>
            <person name="Kyrpides N.C."/>
            <person name="Klenk H.P."/>
        </authorList>
    </citation>
    <scope>NUCLEOTIDE SEQUENCE [LARGE SCALE GENOMIC DNA]</scope>
    <source>
        <strain evidence="14">DSM 12261 / ALA-1</strain>
    </source>
</reference>
<evidence type="ECO:0000256" key="6">
    <source>
        <dbReference type="ARBA" id="ARBA00022801"/>
    </source>
</evidence>
<comment type="similarity">
    <text evidence="10">Belongs to the DEAD box helicase family.</text>
</comment>
<dbReference type="InterPro" id="IPR038257">
    <property type="entry name" value="CRISPR-assoc_Cas3_HD_sf"/>
</dbReference>
<evidence type="ECO:0000256" key="2">
    <source>
        <dbReference type="ARBA" id="ARBA00009046"/>
    </source>
</evidence>
<feature type="domain" description="Helicase C-terminal" evidence="11">
    <location>
        <begin position="508"/>
        <end position="675"/>
    </location>
</feature>
<feature type="domain" description="HD Cas3-type" evidence="12">
    <location>
        <begin position="13"/>
        <end position="229"/>
    </location>
</feature>
<keyword evidence="6" id="KW-0378">Hydrolase</keyword>
<dbReference type="InterPro" id="IPR006483">
    <property type="entry name" value="CRISPR-assoc_Cas3_HD"/>
</dbReference>
<dbReference type="InterPro" id="IPR006474">
    <property type="entry name" value="Helicase_Cas3_CRISPR-ass_core"/>
</dbReference>
<dbReference type="SMART" id="SM00487">
    <property type="entry name" value="DEXDc"/>
    <property type="match status" value="1"/>
</dbReference>
<dbReference type="InterPro" id="IPR027417">
    <property type="entry name" value="P-loop_NTPase"/>
</dbReference>
<dbReference type="GO" id="GO:0046872">
    <property type="term" value="F:metal ion binding"/>
    <property type="evidence" value="ECO:0007669"/>
    <property type="project" value="UniProtKB-KW"/>
</dbReference>
<keyword evidence="8" id="KW-0067">ATP-binding</keyword>
<sequence length="760" mass="86456">MTILAKKGIAVGNVTIQKTLLEHTQDVLNASFSLFGKEHEPKHLGEKWLSFFKIHETEFFNFSQNLKAAIVFHDIGKSNDQFQKALQGNAPQSLRHEFLGGWILSQELCRKFIESQGIDFHIIRASVMGHHLKLKKGILNSSDYDNPLIKILANGVQDILDLFSSEFNSKESCLLNHAIPQRINIKEEKIALDFDSIEKELRRSFPAQEPQKLRLLRAVRTALILADAAGSGLAREMNQSVDVPMTRWIDNAFDKNNLLSKEKIEYDVIAPRCTQIETTGEKKPFLFSEFQLASSTLPDRTCLLAPCGSGKTLAAWKWGSGVASRHPISRFIFLYPTRATATEGFRDYVSWAPETDGTLLHGTSNYELQGMFDNPDPRSEKEFLTNDRLFAVGLWQKRLFSATVDQFLGFMRHDYRSSCLLPLLADSAVVFDEIHSFDQTLFSALLGFLREFNVPALCMTASLPINRLDQLREAGLKIFPESIASFPDLKEKASAMRYRVKQCKKEEALEEALKAYKNGEKVLWVVNTVKRCQEIAMELQESFAENLLCYHSRFRLKDRQKWHKKLIEKFRDPEPMIAITTQVCEMSLDLSASLLISEFAPVTSLIQRMGRCNRYLEICEGGRILLYPPAKNLPYSKEDIEIAEAFVRNINNKTINQEDLQSLLEEFSPQNREMEKLLPFLNSDAFAFTFGGGIRDGDVYTVSAILESNINNYWNLRKQFQPIDGLILPAPQNCVERGNGLPSYLYIAKGRYVESLGLLV</sequence>
<dbReference type="AlphaFoldDB" id="D5ECJ3"/>
<dbReference type="Pfam" id="PF00270">
    <property type="entry name" value="DEAD"/>
    <property type="match status" value="1"/>
</dbReference>
<dbReference type="PANTHER" id="PTHR47959:SF16">
    <property type="entry name" value="CRISPR-ASSOCIATED NUCLEASE_HELICASE CAS3-RELATED"/>
    <property type="match status" value="1"/>
</dbReference>
<dbReference type="InterPro" id="IPR001650">
    <property type="entry name" value="Helicase_C-like"/>
</dbReference>
<comment type="similarity">
    <text evidence="2">In the central section; belongs to the CRISPR-associated helicase Cas3 family.</text>
</comment>
<dbReference type="PROSITE" id="PS51643">
    <property type="entry name" value="HD_CAS3"/>
    <property type="match status" value="1"/>
</dbReference>
<dbReference type="InterPro" id="IPR054712">
    <property type="entry name" value="Cas3-like_dom"/>
</dbReference>
<dbReference type="RefSeq" id="WP_013047541.1">
    <property type="nucleotide sequence ID" value="NC_014011.1"/>
</dbReference>
<dbReference type="GO" id="GO:0003676">
    <property type="term" value="F:nucleic acid binding"/>
    <property type="evidence" value="ECO:0007669"/>
    <property type="project" value="InterPro"/>
</dbReference>
<keyword evidence="5" id="KW-0547">Nucleotide-binding</keyword>
<name>D5ECJ3_AMICL</name>
<evidence type="ECO:0000256" key="7">
    <source>
        <dbReference type="ARBA" id="ARBA00022806"/>
    </source>
</evidence>
<dbReference type="InterPro" id="IPR014001">
    <property type="entry name" value="Helicase_ATP-bd"/>
</dbReference>
<evidence type="ECO:0000313" key="13">
    <source>
        <dbReference type="EMBL" id="ADE56275.1"/>
    </source>
</evidence>
<dbReference type="eggNOG" id="COG2254">
    <property type="taxonomic scope" value="Bacteria"/>
</dbReference>
<keyword evidence="14" id="KW-1185">Reference proteome</keyword>